<protein>
    <submittedName>
        <fullName evidence="2">Acetyltransferase</fullName>
    </submittedName>
</protein>
<dbReference type="Proteomes" id="UP000051446">
    <property type="component" value="Unassembled WGS sequence"/>
</dbReference>
<reference evidence="2 3" key="1">
    <citation type="submission" date="2015-02" db="EMBL/GenBank/DDBJ databases">
        <title>Pseudomonas helleri sp. nov. and Pseudomonas weihenstephanensis sp. nov., isolated from raw cows milk.</title>
        <authorList>
            <person name="von Neubeck M."/>
            <person name="Huptas C."/>
            <person name="Wenning M."/>
            <person name="Scherer S."/>
        </authorList>
    </citation>
    <scope>NUCLEOTIDE SEQUENCE [LARGE SCALE GENOMIC DNA]</scope>
    <source>
        <strain evidence="2 3">DSM 17149</strain>
    </source>
</reference>
<organism evidence="2 3">
    <name type="scientific">Pseudomonas libanensis</name>
    <dbReference type="NCBI Taxonomy" id="75588"/>
    <lineage>
        <taxon>Bacteria</taxon>
        <taxon>Pseudomonadati</taxon>
        <taxon>Pseudomonadota</taxon>
        <taxon>Gammaproteobacteria</taxon>
        <taxon>Pseudomonadales</taxon>
        <taxon>Pseudomonadaceae</taxon>
        <taxon>Pseudomonas</taxon>
    </lineage>
</organism>
<dbReference type="PATRIC" id="fig|75588.4.peg.1688"/>
<dbReference type="Pfam" id="PF00583">
    <property type="entry name" value="Acetyltransf_1"/>
    <property type="match status" value="1"/>
</dbReference>
<dbReference type="RefSeq" id="WP_057010446.1">
    <property type="nucleotide sequence ID" value="NZ_JYLH01000001.1"/>
</dbReference>
<name>A0A0R2YJZ4_9PSED</name>
<evidence type="ECO:0000313" key="2">
    <source>
        <dbReference type="EMBL" id="KRP48536.1"/>
    </source>
</evidence>
<sequence>MLNKEGALAQGLVVRPSRSTDGPFLQGLYRSARADLQWIDGEQALVEEVIAQQYQVQEAGLDAHFPGALHYVVEKLGTPIGALSADFGPNEIRVLYLAFIPAARGQGFGRAVLQGVQQAASQVFCPVATVVWASNPHARRHYLALGFRVEEQTPAAQRLVWYPSQLNTMQK</sequence>
<proteinExistence type="predicted"/>
<comment type="caution">
    <text evidence="2">The sequence shown here is derived from an EMBL/GenBank/DDBJ whole genome shotgun (WGS) entry which is preliminary data.</text>
</comment>
<dbReference type="InterPro" id="IPR000182">
    <property type="entry name" value="GNAT_dom"/>
</dbReference>
<dbReference type="InterPro" id="IPR016181">
    <property type="entry name" value="Acyl_CoA_acyltransferase"/>
</dbReference>
<dbReference type="PROSITE" id="PS51186">
    <property type="entry name" value="GNAT"/>
    <property type="match status" value="1"/>
</dbReference>
<dbReference type="GO" id="GO:0016747">
    <property type="term" value="F:acyltransferase activity, transferring groups other than amino-acyl groups"/>
    <property type="evidence" value="ECO:0007669"/>
    <property type="project" value="InterPro"/>
</dbReference>
<dbReference type="CDD" id="cd04301">
    <property type="entry name" value="NAT_SF"/>
    <property type="match status" value="1"/>
</dbReference>
<dbReference type="EMBL" id="JYLH01000001">
    <property type="protein sequence ID" value="KRP48536.1"/>
    <property type="molecule type" value="Genomic_DNA"/>
</dbReference>
<keyword evidence="2" id="KW-0808">Transferase</keyword>
<evidence type="ECO:0000259" key="1">
    <source>
        <dbReference type="PROSITE" id="PS51186"/>
    </source>
</evidence>
<dbReference type="Gene3D" id="3.40.630.30">
    <property type="match status" value="1"/>
</dbReference>
<accession>A0A0R2YJZ4</accession>
<dbReference type="SUPFAM" id="SSF55729">
    <property type="entry name" value="Acyl-CoA N-acyltransferases (Nat)"/>
    <property type="match status" value="1"/>
</dbReference>
<gene>
    <name evidence="2" type="ORF">TU73_00080</name>
</gene>
<evidence type="ECO:0000313" key="3">
    <source>
        <dbReference type="Proteomes" id="UP000051446"/>
    </source>
</evidence>
<feature type="domain" description="N-acetyltransferase" evidence="1">
    <location>
        <begin position="12"/>
        <end position="171"/>
    </location>
</feature>
<dbReference type="AlphaFoldDB" id="A0A0R2YJZ4"/>